<dbReference type="EMBL" id="MNAD01000410">
    <property type="protein sequence ID" value="OJT13408.1"/>
    <property type="molecule type" value="Genomic_DNA"/>
</dbReference>
<evidence type="ECO:0000313" key="3">
    <source>
        <dbReference type="Proteomes" id="UP000184267"/>
    </source>
</evidence>
<dbReference type="OMA" id="STISHPW"/>
<accession>A0A1M2W0P0</accession>
<dbReference type="OrthoDB" id="3364141at2759"/>
<feature type="compositionally biased region" description="Acidic residues" evidence="1">
    <location>
        <begin position="171"/>
        <end position="182"/>
    </location>
</feature>
<reference evidence="2 3" key="1">
    <citation type="submission" date="2016-10" db="EMBL/GenBank/DDBJ databases">
        <title>Genome sequence of the basidiomycete white-rot fungus Trametes pubescens.</title>
        <authorList>
            <person name="Makela M.R."/>
            <person name="Granchi Z."/>
            <person name="Peng M."/>
            <person name="De Vries R.P."/>
            <person name="Grigoriev I."/>
            <person name="Riley R."/>
            <person name="Hilden K."/>
        </authorList>
    </citation>
    <scope>NUCLEOTIDE SEQUENCE [LARGE SCALE GENOMIC DNA]</scope>
    <source>
        <strain evidence="2 3">FBCC735</strain>
    </source>
</reference>
<keyword evidence="3" id="KW-1185">Reference proteome</keyword>
<feature type="region of interest" description="Disordered" evidence="1">
    <location>
        <begin position="286"/>
        <end position="305"/>
    </location>
</feature>
<comment type="caution">
    <text evidence="2">The sequence shown here is derived from an EMBL/GenBank/DDBJ whole genome shotgun (WGS) entry which is preliminary data.</text>
</comment>
<feature type="compositionally biased region" description="Acidic residues" evidence="1">
    <location>
        <begin position="294"/>
        <end position="305"/>
    </location>
</feature>
<gene>
    <name evidence="2" type="ORF">TRAPUB_10043</name>
</gene>
<organism evidence="2 3">
    <name type="scientific">Trametes pubescens</name>
    <name type="common">White-rot fungus</name>
    <dbReference type="NCBI Taxonomy" id="154538"/>
    <lineage>
        <taxon>Eukaryota</taxon>
        <taxon>Fungi</taxon>
        <taxon>Dikarya</taxon>
        <taxon>Basidiomycota</taxon>
        <taxon>Agaricomycotina</taxon>
        <taxon>Agaricomycetes</taxon>
        <taxon>Polyporales</taxon>
        <taxon>Polyporaceae</taxon>
        <taxon>Trametes</taxon>
    </lineage>
</organism>
<dbReference type="STRING" id="154538.A0A1M2W0P0"/>
<name>A0A1M2W0P0_TRAPU</name>
<evidence type="ECO:0000313" key="2">
    <source>
        <dbReference type="EMBL" id="OJT13408.1"/>
    </source>
</evidence>
<evidence type="ECO:0000256" key="1">
    <source>
        <dbReference type="SAM" id="MobiDB-lite"/>
    </source>
</evidence>
<feature type="region of interest" description="Disordered" evidence="1">
    <location>
        <begin position="1"/>
        <end position="78"/>
    </location>
</feature>
<proteinExistence type="predicted"/>
<sequence>MPSLKRKDASSDEEDAFTTSPVRGASYEPPRRSLSPAPSPKRRRCDVLESGMSQLTLDGRPIPPSPAHPGQFPPQYSVPAAAGAPTILFPITPSTSTQSVSSLWADGLQVSPVLPAITPALQTSVVLPGSVEEPTSPEALAPTAMDPDVQDVSMKVPSWYEIEKDRIVITDLEDSDAEDGDGDASKDSSSSGAPQFTISSALLDRLPKPSSGLGPLAPDPNPTNALVLYRPLPLPASSSHEDQDDARDTPRWSENASRIGGVFTEDEPIMEDTEMPVDDDQIEFTSVVGSTGEPADDEPMDIEML</sequence>
<protein>
    <submittedName>
        <fullName evidence="2">Uncharacterized protein</fullName>
    </submittedName>
</protein>
<feature type="compositionally biased region" description="Basic and acidic residues" evidence="1">
    <location>
        <begin position="1"/>
        <end position="10"/>
    </location>
</feature>
<feature type="region of interest" description="Disordered" evidence="1">
    <location>
        <begin position="128"/>
        <end position="152"/>
    </location>
</feature>
<dbReference type="Proteomes" id="UP000184267">
    <property type="component" value="Unassembled WGS sequence"/>
</dbReference>
<dbReference type="AlphaFoldDB" id="A0A1M2W0P0"/>
<feature type="region of interest" description="Disordered" evidence="1">
    <location>
        <begin position="167"/>
        <end position="269"/>
    </location>
</feature>